<protein>
    <submittedName>
        <fullName evidence="3">Outer membrane receptor for ferrienterochelin and colicins</fullName>
    </submittedName>
</protein>
<evidence type="ECO:0000313" key="3">
    <source>
        <dbReference type="EMBL" id="SPU52451.1"/>
    </source>
</evidence>
<feature type="signal peptide" evidence="1">
    <location>
        <begin position="1"/>
        <end position="30"/>
    </location>
</feature>
<feature type="chain" id="PRO_5016143259" evidence="1">
    <location>
        <begin position="31"/>
        <end position="133"/>
    </location>
</feature>
<evidence type="ECO:0000259" key="2">
    <source>
        <dbReference type="Pfam" id="PF07715"/>
    </source>
</evidence>
<evidence type="ECO:0000256" key="1">
    <source>
        <dbReference type="SAM" id="SignalP"/>
    </source>
</evidence>
<dbReference type="EMBL" id="UAQP01000005">
    <property type="protein sequence ID" value="SPU52451.1"/>
    <property type="molecule type" value="Genomic_DNA"/>
</dbReference>
<dbReference type="Gene3D" id="2.170.130.10">
    <property type="entry name" value="TonB-dependent receptor, plug domain"/>
    <property type="match status" value="1"/>
</dbReference>
<organism evidence="3 4">
    <name type="scientific">Brevundimonas vesicularis</name>
    <name type="common">Pseudomonas vesicularis</name>
    <dbReference type="NCBI Taxonomy" id="41276"/>
    <lineage>
        <taxon>Bacteria</taxon>
        <taxon>Pseudomonadati</taxon>
        <taxon>Pseudomonadota</taxon>
        <taxon>Alphaproteobacteria</taxon>
        <taxon>Caulobacterales</taxon>
        <taxon>Caulobacteraceae</taxon>
        <taxon>Brevundimonas</taxon>
    </lineage>
</organism>
<feature type="domain" description="TonB-dependent receptor plug" evidence="2">
    <location>
        <begin position="55"/>
        <end position="116"/>
    </location>
</feature>
<dbReference type="SUPFAM" id="SSF56935">
    <property type="entry name" value="Porins"/>
    <property type="match status" value="1"/>
</dbReference>
<dbReference type="InterPro" id="IPR037066">
    <property type="entry name" value="Plug_dom_sf"/>
</dbReference>
<dbReference type="PANTHER" id="PTHR47234">
    <property type="match status" value="1"/>
</dbReference>
<accession>A0A2X1CE07</accession>
<keyword evidence="1" id="KW-0732">Signal</keyword>
<dbReference type="Pfam" id="PF07715">
    <property type="entry name" value="Plug"/>
    <property type="match status" value="1"/>
</dbReference>
<proteinExistence type="predicted"/>
<evidence type="ECO:0000313" key="4">
    <source>
        <dbReference type="Proteomes" id="UP000251186"/>
    </source>
</evidence>
<dbReference type="Proteomes" id="UP000251186">
    <property type="component" value="Unassembled WGS sequence"/>
</dbReference>
<dbReference type="InterPro" id="IPR012910">
    <property type="entry name" value="Plug_dom"/>
</dbReference>
<dbReference type="PANTHER" id="PTHR47234:SF3">
    <property type="entry name" value="SECRETIN_TONB SHORT N-TERMINAL DOMAIN-CONTAINING PROTEIN"/>
    <property type="match status" value="1"/>
</dbReference>
<name>A0A2X1CE07_BREVE</name>
<dbReference type="AlphaFoldDB" id="A0A2X1CE07"/>
<keyword evidence="3" id="KW-0675">Receptor</keyword>
<sequence length="133" mass="14321">MRSQNQRKRLLESTIIAGFAMIGLSTPALAQSTDEAVNVDEVVVTGSRIPQANLRTTSPVTQVTGEDIRVQGVTRVEDLVNQLPQAFAAQNSTVSNGASGTATVDLRALGPDRTLVFDRRSPYGLRLAQRHCC</sequence>
<reference evidence="3 4" key="1">
    <citation type="submission" date="2018-06" db="EMBL/GenBank/DDBJ databases">
        <authorList>
            <consortium name="Pathogen Informatics"/>
            <person name="Doyle S."/>
        </authorList>
    </citation>
    <scope>NUCLEOTIDE SEQUENCE [LARGE SCALE GENOMIC DNA]</scope>
    <source>
        <strain evidence="3 4">NCTC11166</strain>
    </source>
</reference>
<gene>
    <name evidence="3" type="ORF">NCTC11166_00781</name>
</gene>